<keyword evidence="1" id="KW-0413">Isomerase</keyword>
<reference evidence="1 2" key="1">
    <citation type="submission" date="2018-09" db="EMBL/GenBank/DDBJ databases">
        <title>Genome sequencing of Lachnoanaerobaculum umeaense DSM 23576.</title>
        <authorList>
            <person name="Kook J.-K."/>
            <person name="Park S.-N."/>
            <person name="Lim Y.K."/>
        </authorList>
    </citation>
    <scope>NUCLEOTIDE SEQUENCE [LARGE SCALE GENOMIC DNA]</scope>
    <source>
        <strain evidence="2">DSM 23576 \ CCUG 58757</strain>
    </source>
</reference>
<dbReference type="RefSeq" id="WP_111525839.1">
    <property type="nucleotide sequence ID" value="NZ_CP032364.1"/>
</dbReference>
<proteinExistence type="predicted"/>
<evidence type="ECO:0000313" key="1">
    <source>
        <dbReference type="EMBL" id="AYB00558.1"/>
    </source>
</evidence>
<gene>
    <name evidence="1" type="ORF">D4A81_11870</name>
</gene>
<dbReference type="Pfam" id="PF01261">
    <property type="entry name" value="AP_endonuc_2"/>
    <property type="match status" value="1"/>
</dbReference>
<accession>A0A385Q4A7</accession>
<dbReference type="SUPFAM" id="SSF51658">
    <property type="entry name" value="Xylose isomerase-like"/>
    <property type="match status" value="1"/>
</dbReference>
<organism evidence="1 2">
    <name type="scientific">Lachnoanaerobaculum umeaense</name>
    <dbReference type="NCBI Taxonomy" id="617123"/>
    <lineage>
        <taxon>Bacteria</taxon>
        <taxon>Bacillati</taxon>
        <taxon>Bacillota</taxon>
        <taxon>Clostridia</taxon>
        <taxon>Lachnospirales</taxon>
        <taxon>Lachnospiraceae</taxon>
        <taxon>Lachnoanaerobaculum</taxon>
    </lineage>
</organism>
<dbReference type="AlphaFoldDB" id="A0A385Q4A7"/>
<keyword evidence="2" id="KW-1185">Reference proteome</keyword>
<dbReference type="InterPro" id="IPR050312">
    <property type="entry name" value="IolE/XylAMocC-like"/>
</dbReference>
<protein>
    <submittedName>
        <fullName evidence="1">Sugar phosphate isomerase/epimerase</fullName>
    </submittedName>
</protein>
<evidence type="ECO:0000313" key="2">
    <source>
        <dbReference type="Proteomes" id="UP000265562"/>
    </source>
</evidence>
<dbReference type="KEGG" id="lua:D4A81_11870"/>
<dbReference type="InterPro" id="IPR013022">
    <property type="entry name" value="Xyl_isomerase-like_TIM-brl"/>
</dbReference>
<dbReference type="InterPro" id="IPR036237">
    <property type="entry name" value="Xyl_isomerase-like_sf"/>
</dbReference>
<dbReference type="EMBL" id="CP032364">
    <property type="protein sequence ID" value="AYB00558.1"/>
    <property type="molecule type" value="Genomic_DNA"/>
</dbReference>
<dbReference type="Proteomes" id="UP000265562">
    <property type="component" value="Chromosome"/>
</dbReference>
<dbReference type="OrthoDB" id="9779184at2"/>
<name>A0A385Q4A7_9FIRM</name>
<dbReference type="Gene3D" id="3.20.20.150">
    <property type="entry name" value="Divalent-metal-dependent TIM barrel enzymes"/>
    <property type="match status" value="1"/>
</dbReference>
<dbReference type="PANTHER" id="PTHR12110:SF53">
    <property type="entry name" value="BLR5974 PROTEIN"/>
    <property type="match status" value="1"/>
</dbReference>
<sequence>MERIIAVNTNTYHGFGIEETLYEIKKSGFKYIELTATKGWTEHVYKDMSFEYLQSIKDLMHRLNLECVGFSGHSNLLDEDRLKDFICNIHLAKFFGAKYIVSSVGEAHLKDKECEDADLIKNIKELIEILELEDVKLVLETHGEHSNARVLKDIIDKVDSKYVGINYDTANVIFYSNVRPEVDIDSCIKDVLYMHLKDKAGKNNEWNFPALGKGNIDFDIIFKKLGLENNNCPFSIEIEFTEKGVKDIEDVTKAVIDSAAYLKKKGFSF</sequence>
<dbReference type="PANTHER" id="PTHR12110">
    <property type="entry name" value="HYDROXYPYRUVATE ISOMERASE"/>
    <property type="match status" value="1"/>
</dbReference>
<dbReference type="GO" id="GO:0016853">
    <property type="term" value="F:isomerase activity"/>
    <property type="evidence" value="ECO:0007669"/>
    <property type="project" value="UniProtKB-KW"/>
</dbReference>